<evidence type="ECO:0000259" key="3">
    <source>
        <dbReference type="PROSITE" id="PS50075"/>
    </source>
</evidence>
<dbReference type="Gene3D" id="1.10.1200.10">
    <property type="entry name" value="ACP-like"/>
    <property type="match status" value="1"/>
</dbReference>
<name>A0AAQ0R4V2_9LACT</name>
<proteinExistence type="predicted"/>
<feature type="domain" description="Carrier" evidence="3">
    <location>
        <begin position="5"/>
        <end position="88"/>
    </location>
</feature>
<dbReference type="SUPFAM" id="SSF47336">
    <property type="entry name" value="ACP-like"/>
    <property type="match status" value="1"/>
</dbReference>
<gene>
    <name evidence="4" type="ORF">B8W88_07565</name>
</gene>
<dbReference type="Pfam" id="PF00550">
    <property type="entry name" value="PP-binding"/>
    <property type="match status" value="1"/>
</dbReference>
<dbReference type="AlphaFoldDB" id="A0AAQ0R4V2"/>
<keyword evidence="1" id="KW-0596">Phosphopantetheine</keyword>
<dbReference type="InterPro" id="IPR009081">
    <property type="entry name" value="PP-bd_ACP"/>
</dbReference>
<reference evidence="4 5" key="1">
    <citation type="submission" date="2017-04" db="EMBL/GenBank/DDBJ databases">
        <title>Kefir bacterial isolates.</title>
        <authorList>
            <person name="Kim Y."/>
            <person name="Blasche S."/>
            <person name="Patil K.R."/>
        </authorList>
    </citation>
    <scope>NUCLEOTIDE SEQUENCE [LARGE SCALE GENOMIC DNA]</scope>
    <source>
        <strain evidence="4 5">OG2</strain>
    </source>
</reference>
<sequence>MNKTEIKEIIKEKVLIERLELEDITAEEIVDNEPLFIDGLGLDSVEALDVAAGIEEEFKVAIPKLSQEGMQKNFYSVDTLVDYVSSLLQKTIN</sequence>
<evidence type="ECO:0000313" key="4">
    <source>
        <dbReference type="EMBL" id="PAK88829.1"/>
    </source>
</evidence>
<evidence type="ECO:0000256" key="2">
    <source>
        <dbReference type="ARBA" id="ARBA00022553"/>
    </source>
</evidence>
<dbReference type="InterPro" id="IPR006162">
    <property type="entry name" value="Ppantetheine_attach_site"/>
</dbReference>
<organism evidence="4 5">
    <name type="scientific">Lactococcus lactis</name>
    <dbReference type="NCBI Taxonomy" id="1358"/>
    <lineage>
        <taxon>Bacteria</taxon>
        <taxon>Bacillati</taxon>
        <taxon>Bacillota</taxon>
        <taxon>Bacilli</taxon>
        <taxon>Lactobacillales</taxon>
        <taxon>Streptococcaceae</taxon>
        <taxon>Lactococcus</taxon>
    </lineage>
</organism>
<dbReference type="PROSITE" id="PS50075">
    <property type="entry name" value="CARRIER"/>
    <property type="match status" value="1"/>
</dbReference>
<dbReference type="PROSITE" id="PS00012">
    <property type="entry name" value="PHOSPHOPANTETHEINE"/>
    <property type="match status" value="1"/>
</dbReference>
<evidence type="ECO:0000313" key="5">
    <source>
        <dbReference type="Proteomes" id="UP000215635"/>
    </source>
</evidence>
<evidence type="ECO:0000256" key="1">
    <source>
        <dbReference type="ARBA" id="ARBA00022450"/>
    </source>
</evidence>
<dbReference type="InterPro" id="IPR036736">
    <property type="entry name" value="ACP-like_sf"/>
</dbReference>
<protein>
    <submittedName>
        <fullName evidence="4">Acyl carrier protein</fullName>
    </submittedName>
</protein>
<dbReference type="Proteomes" id="UP000215635">
    <property type="component" value="Unassembled WGS sequence"/>
</dbReference>
<dbReference type="RefSeq" id="WP_095348185.1">
    <property type="nucleotide sequence ID" value="NZ_CP184687.1"/>
</dbReference>
<keyword evidence="2" id="KW-0597">Phosphoprotein</keyword>
<dbReference type="EMBL" id="NCWV01000008">
    <property type="protein sequence ID" value="PAK88829.1"/>
    <property type="molecule type" value="Genomic_DNA"/>
</dbReference>
<comment type="caution">
    <text evidence="4">The sequence shown here is derived from an EMBL/GenBank/DDBJ whole genome shotgun (WGS) entry which is preliminary data.</text>
</comment>
<accession>A0AAQ0R4V2</accession>